<dbReference type="SUPFAM" id="SSF51905">
    <property type="entry name" value="FAD/NAD(P)-binding domain"/>
    <property type="match status" value="1"/>
</dbReference>
<evidence type="ECO:0000313" key="6">
    <source>
        <dbReference type="Proteomes" id="UP000027327"/>
    </source>
</evidence>
<dbReference type="EMBL" id="JMOD01000052">
    <property type="protein sequence ID" value="KCY17658.1"/>
    <property type="molecule type" value="Genomic_DNA"/>
</dbReference>
<evidence type="ECO:0000256" key="3">
    <source>
        <dbReference type="ARBA" id="ARBA00023033"/>
    </source>
</evidence>
<reference evidence="5 6" key="1">
    <citation type="submission" date="2014-04" db="EMBL/GenBank/DDBJ databases">
        <title>Comparative genomics and transcriptomics to identify genetic mechanisms underlying the emergence of carbapenem resistant Acinetobacter baumannii (CRAb).</title>
        <authorList>
            <person name="Harris A.D."/>
            <person name="Johnson K.J."/>
            <person name="George J."/>
            <person name="Nadendla S."/>
            <person name="Daugherty S.C."/>
            <person name="Parankush S."/>
            <person name="Sadzewicz L."/>
            <person name="Tallon L."/>
            <person name="Sengamalay N."/>
            <person name="Hazen T.H."/>
            <person name="Rasko D.A."/>
        </authorList>
    </citation>
    <scope>NUCLEOTIDE SEQUENCE [LARGE SCALE GENOMIC DNA]</scope>
    <source>
        <strain evidence="5 6">21072</strain>
    </source>
</reference>
<dbReference type="AlphaFoldDB" id="A0A062IIB8"/>
<feature type="transmembrane region" description="Helical" evidence="4">
    <location>
        <begin position="15"/>
        <end position="31"/>
    </location>
</feature>
<dbReference type="InterPro" id="IPR051820">
    <property type="entry name" value="FAD-binding_MO"/>
</dbReference>
<evidence type="ECO:0000256" key="1">
    <source>
        <dbReference type="ARBA" id="ARBA00001974"/>
    </source>
</evidence>
<comment type="caution">
    <text evidence="5">The sequence shown here is derived from an EMBL/GenBank/DDBJ whole genome shotgun (WGS) entry which is preliminary data.</text>
</comment>
<gene>
    <name evidence="5" type="ORF">J596_2705</name>
</gene>
<dbReference type="Pfam" id="PF13450">
    <property type="entry name" value="NAD_binding_8"/>
    <property type="match status" value="1"/>
</dbReference>
<dbReference type="InterPro" id="IPR036188">
    <property type="entry name" value="FAD/NAD-bd_sf"/>
</dbReference>
<dbReference type="PATRIC" id="fig|1310697.3.peg.2598"/>
<accession>A0A062IIB8</accession>
<comment type="similarity">
    <text evidence="2">Belongs to the FAD-binding monooxygenase family.</text>
</comment>
<dbReference type="PANTHER" id="PTHR43872:SF1">
    <property type="entry name" value="MONOOXYGENASE, PUTATIVE (AFU_ORTHOLOGUE AFUA_8G02570)-RELATED"/>
    <property type="match status" value="1"/>
</dbReference>
<dbReference type="Gene3D" id="3.50.50.60">
    <property type="entry name" value="FAD/NAD(P)-binding domain"/>
    <property type="match status" value="1"/>
</dbReference>
<dbReference type="GO" id="GO:0004497">
    <property type="term" value="F:monooxygenase activity"/>
    <property type="evidence" value="ECO:0007669"/>
    <property type="project" value="UniProtKB-KW"/>
</dbReference>
<protein>
    <submittedName>
        <fullName evidence="5">NAD(P)-binding Rossmann-like domain protein</fullName>
    </submittedName>
</protein>
<dbReference type="Proteomes" id="UP000027327">
    <property type="component" value="Unassembled WGS sequence"/>
</dbReference>
<evidence type="ECO:0000256" key="4">
    <source>
        <dbReference type="SAM" id="Phobius"/>
    </source>
</evidence>
<name>A0A062IIB8_ACIBA</name>
<evidence type="ECO:0000313" key="5">
    <source>
        <dbReference type="EMBL" id="KCY17658.1"/>
    </source>
</evidence>
<comment type="cofactor">
    <cofactor evidence="1">
        <name>FAD</name>
        <dbReference type="ChEBI" id="CHEBI:57692"/>
    </cofactor>
</comment>
<organism evidence="5 6">
    <name type="scientific">Acinetobacter baumannii 21072</name>
    <dbReference type="NCBI Taxonomy" id="1310697"/>
    <lineage>
        <taxon>Bacteria</taxon>
        <taxon>Pseudomonadati</taxon>
        <taxon>Pseudomonadota</taxon>
        <taxon>Gammaproteobacteria</taxon>
        <taxon>Moraxellales</taxon>
        <taxon>Moraxellaceae</taxon>
        <taxon>Acinetobacter</taxon>
        <taxon>Acinetobacter calcoaceticus/baumannii complex</taxon>
    </lineage>
</organism>
<sequence length="180" mass="20424">MNRKTDFTQSLDAEVLIIGAGIAGISAAYHLKKYRPNSTFIILEGRDDIGRTWSLFRYPGIRSDSDMQSFAFGFKPWTQKKTFGSAQMICDYLHETVIENGIDQYIQFGSYVTSAEFSSNEGIWTVKVKQKDQKSLVTYVLASYSWVQVIMTITMDIPLTLRAQKSSKVKLSTHNIGRKI</sequence>
<proteinExistence type="inferred from homology"/>
<dbReference type="PANTHER" id="PTHR43872">
    <property type="entry name" value="MONOOXYGENASE, PUTATIVE (AFU_ORTHOLOGUE AFUA_8G02570)-RELATED"/>
    <property type="match status" value="1"/>
</dbReference>
<keyword evidence="4" id="KW-0472">Membrane</keyword>
<evidence type="ECO:0000256" key="2">
    <source>
        <dbReference type="ARBA" id="ARBA00010139"/>
    </source>
</evidence>
<keyword evidence="3" id="KW-0560">Oxidoreductase</keyword>
<keyword evidence="3" id="KW-0503">Monooxygenase</keyword>
<keyword evidence="4" id="KW-1133">Transmembrane helix</keyword>
<keyword evidence="4" id="KW-0812">Transmembrane</keyword>